<comment type="subcellular location">
    <subcellularLocation>
        <location evidence="1">Endosome membrane</location>
        <topology evidence="1">Multi-pass membrane protein</topology>
    </subcellularLocation>
    <subcellularLocation>
        <location evidence="2">Golgi apparatus membrane</location>
        <topology evidence="2">Multi-pass membrane protein</topology>
    </subcellularLocation>
</comment>
<evidence type="ECO:0000256" key="3">
    <source>
        <dbReference type="ARBA" id="ARBA00005227"/>
    </source>
</evidence>
<keyword evidence="6" id="KW-0967">Endosome</keyword>
<name>A0AAV1AHU5_VICFA</name>
<evidence type="ECO:0000313" key="11">
    <source>
        <dbReference type="EMBL" id="CAI8609108.1"/>
    </source>
</evidence>
<evidence type="ECO:0000256" key="1">
    <source>
        <dbReference type="ARBA" id="ARBA00004337"/>
    </source>
</evidence>
<evidence type="ECO:0000256" key="2">
    <source>
        <dbReference type="ARBA" id="ARBA00004653"/>
    </source>
</evidence>
<dbReference type="Proteomes" id="UP001157006">
    <property type="component" value="Chromosome 4"/>
</dbReference>
<dbReference type="GO" id="GO:0000139">
    <property type="term" value="C:Golgi membrane"/>
    <property type="evidence" value="ECO:0007669"/>
    <property type="project" value="UniProtKB-SubCell"/>
</dbReference>
<comment type="similarity">
    <text evidence="3">Belongs to the nonaspanin (TM9SF) (TC 9.A.2) family.</text>
</comment>
<keyword evidence="5 10" id="KW-0732">Signal</keyword>
<dbReference type="InterPro" id="IPR004240">
    <property type="entry name" value="EMP70"/>
</dbReference>
<dbReference type="AlphaFoldDB" id="A0AAV1AHU5"/>
<protein>
    <submittedName>
        <fullName evidence="11">Uncharacterized protein</fullName>
    </submittedName>
</protein>
<dbReference type="Pfam" id="PF02990">
    <property type="entry name" value="EMP70"/>
    <property type="match status" value="1"/>
</dbReference>
<evidence type="ECO:0000256" key="5">
    <source>
        <dbReference type="ARBA" id="ARBA00022729"/>
    </source>
</evidence>
<evidence type="ECO:0000256" key="7">
    <source>
        <dbReference type="ARBA" id="ARBA00022989"/>
    </source>
</evidence>
<evidence type="ECO:0000256" key="8">
    <source>
        <dbReference type="ARBA" id="ARBA00023034"/>
    </source>
</evidence>
<dbReference type="EMBL" id="OX451739">
    <property type="protein sequence ID" value="CAI8609108.1"/>
    <property type="molecule type" value="Genomic_DNA"/>
</dbReference>
<reference evidence="11 12" key="1">
    <citation type="submission" date="2023-01" db="EMBL/GenBank/DDBJ databases">
        <authorList>
            <person name="Kreplak J."/>
        </authorList>
    </citation>
    <scope>NUCLEOTIDE SEQUENCE [LARGE SCALE GENOMIC DNA]</scope>
</reference>
<feature type="signal peptide" evidence="10">
    <location>
        <begin position="1"/>
        <end position="22"/>
    </location>
</feature>
<sequence>MAFSRSITFSAVLLLLVNCSFCFYLPGVTPQDFQKGDTLQVQLVLDAKTAKAFKEKIDDEYRVNMILDNLPLVVPIKRADKDSIVYQLGFHVGHKGQYSRSKEDNFFYTQPFGIYCQLS</sequence>
<keyword evidence="4" id="KW-0812">Transmembrane</keyword>
<evidence type="ECO:0000313" key="12">
    <source>
        <dbReference type="Proteomes" id="UP001157006"/>
    </source>
</evidence>
<organism evidence="11 12">
    <name type="scientific">Vicia faba</name>
    <name type="common">Broad bean</name>
    <name type="synonym">Faba vulgaris</name>
    <dbReference type="NCBI Taxonomy" id="3906"/>
    <lineage>
        <taxon>Eukaryota</taxon>
        <taxon>Viridiplantae</taxon>
        <taxon>Streptophyta</taxon>
        <taxon>Embryophyta</taxon>
        <taxon>Tracheophyta</taxon>
        <taxon>Spermatophyta</taxon>
        <taxon>Magnoliopsida</taxon>
        <taxon>eudicotyledons</taxon>
        <taxon>Gunneridae</taxon>
        <taxon>Pentapetalae</taxon>
        <taxon>rosids</taxon>
        <taxon>fabids</taxon>
        <taxon>Fabales</taxon>
        <taxon>Fabaceae</taxon>
        <taxon>Papilionoideae</taxon>
        <taxon>50 kb inversion clade</taxon>
        <taxon>NPAAA clade</taxon>
        <taxon>Hologalegina</taxon>
        <taxon>IRL clade</taxon>
        <taxon>Fabeae</taxon>
        <taxon>Vicia</taxon>
    </lineage>
</organism>
<keyword evidence="9" id="KW-0472">Membrane</keyword>
<feature type="chain" id="PRO_5043920118" evidence="10">
    <location>
        <begin position="23"/>
        <end position="119"/>
    </location>
</feature>
<accession>A0AAV1AHU5</accession>
<evidence type="ECO:0000256" key="10">
    <source>
        <dbReference type="SAM" id="SignalP"/>
    </source>
</evidence>
<evidence type="ECO:0000256" key="4">
    <source>
        <dbReference type="ARBA" id="ARBA00022692"/>
    </source>
</evidence>
<evidence type="ECO:0000256" key="9">
    <source>
        <dbReference type="ARBA" id="ARBA00023136"/>
    </source>
</evidence>
<proteinExistence type="inferred from homology"/>
<keyword evidence="12" id="KW-1185">Reference proteome</keyword>
<dbReference type="GO" id="GO:0010008">
    <property type="term" value="C:endosome membrane"/>
    <property type="evidence" value="ECO:0007669"/>
    <property type="project" value="UniProtKB-SubCell"/>
</dbReference>
<keyword evidence="8" id="KW-0333">Golgi apparatus</keyword>
<keyword evidence="7" id="KW-1133">Transmembrane helix</keyword>
<evidence type="ECO:0000256" key="6">
    <source>
        <dbReference type="ARBA" id="ARBA00022753"/>
    </source>
</evidence>
<gene>
    <name evidence="11" type="ORF">VFH_IV117280</name>
</gene>